<dbReference type="Pfam" id="PF00668">
    <property type="entry name" value="Condensation"/>
    <property type="match status" value="2"/>
</dbReference>
<dbReference type="InterPro" id="IPR023213">
    <property type="entry name" value="CAT-like_dom_sf"/>
</dbReference>
<dbReference type="InterPro" id="IPR006162">
    <property type="entry name" value="Ppantetheine_attach_site"/>
</dbReference>
<dbReference type="SUPFAM" id="SSF47336">
    <property type="entry name" value="ACP-like"/>
    <property type="match status" value="2"/>
</dbReference>
<evidence type="ECO:0000256" key="1">
    <source>
        <dbReference type="ARBA" id="ARBA00001957"/>
    </source>
</evidence>
<dbReference type="PROSITE" id="PS50075">
    <property type="entry name" value="CARRIER"/>
    <property type="match status" value="2"/>
</dbReference>
<dbReference type="GO" id="GO:0005737">
    <property type="term" value="C:cytoplasm"/>
    <property type="evidence" value="ECO:0007669"/>
    <property type="project" value="TreeGrafter"/>
</dbReference>
<evidence type="ECO:0000256" key="3">
    <source>
        <dbReference type="ARBA" id="ARBA00022553"/>
    </source>
</evidence>
<dbReference type="FunFam" id="2.30.38.10:FF:000001">
    <property type="entry name" value="Non-ribosomal peptide synthetase PvdI"/>
    <property type="match status" value="1"/>
</dbReference>
<evidence type="ECO:0000259" key="4">
    <source>
        <dbReference type="PROSITE" id="PS50075"/>
    </source>
</evidence>
<dbReference type="CDD" id="cd17646">
    <property type="entry name" value="A_NRPS_AB3403-like"/>
    <property type="match status" value="1"/>
</dbReference>
<dbReference type="GO" id="GO:0003824">
    <property type="term" value="F:catalytic activity"/>
    <property type="evidence" value="ECO:0007669"/>
    <property type="project" value="InterPro"/>
</dbReference>
<dbReference type="NCBIfam" id="TIGR01733">
    <property type="entry name" value="AA-adenyl-dom"/>
    <property type="match status" value="1"/>
</dbReference>
<dbReference type="GO" id="GO:0043041">
    <property type="term" value="P:amino acid activation for nonribosomal peptide biosynthetic process"/>
    <property type="evidence" value="ECO:0007669"/>
    <property type="project" value="TreeGrafter"/>
</dbReference>
<dbReference type="PROSITE" id="PS00012">
    <property type="entry name" value="PHOSPHOPANTETHEINE"/>
    <property type="match status" value="1"/>
</dbReference>
<dbReference type="SUPFAM" id="SSF52777">
    <property type="entry name" value="CoA-dependent acyltransferases"/>
    <property type="match status" value="4"/>
</dbReference>
<dbReference type="Gene3D" id="2.30.38.10">
    <property type="entry name" value="Luciferase, Domain 3"/>
    <property type="match status" value="1"/>
</dbReference>
<evidence type="ECO:0000256" key="2">
    <source>
        <dbReference type="ARBA" id="ARBA00022450"/>
    </source>
</evidence>
<organism evidence="5 6">
    <name type="scientific">Nocardia huaxiensis</name>
    <dbReference type="NCBI Taxonomy" id="2755382"/>
    <lineage>
        <taxon>Bacteria</taxon>
        <taxon>Bacillati</taxon>
        <taxon>Actinomycetota</taxon>
        <taxon>Actinomycetes</taxon>
        <taxon>Mycobacteriales</taxon>
        <taxon>Nocardiaceae</taxon>
        <taxon>Nocardia</taxon>
    </lineage>
</organism>
<dbReference type="InterPro" id="IPR045851">
    <property type="entry name" value="AMP-bd_C_sf"/>
</dbReference>
<dbReference type="KEGG" id="nhu:H0264_16220"/>
<protein>
    <submittedName>
        <fullName evidence="5">Amino acid adenylation domain-containing protein</fullName>
    </submittedName>
</protein>
<dbReference type="FunFam" id="3.40.50.980:FF:000001">
    <property type="entry name" value="Non-ribosomal peptide synthetase"/>
    <property type="match status" value="1"/>
</dbReference>
<dbReference type="Gene3D" id="3.40.50.980">
    <property type="match status" value="2"/>
</dbReference>
<accession>A0A7D6ZLL0</accession>
<dbReference type="EMBL" id="CP059399">
    <property type="protein sequence ID" value="QLY33567.1"/>
    <property type="molecule type" value="Genomic_DNA"/>
</dbReference>
<keyword evidence="2" id="KW-0596">Phosphopantetheine</keyword>
<dbReference type="InterPro" id="IPR009081">
    <property type="entry name" value="PP-bd_ACP"/>
</dbReference>
<dbReference type="GO" id="GO:0044550">
    <property type="term" value="P:secondary metabolite biosynthetic process"/>
    <property type="evidence" value="ECO:0007669"/>
    <property type="project" value="TreeGrafter"/>
</dbReference>
<dbReference type="InterPro" id="IPR036736">
    <property type="entry name" value="ACP-like_sf"/>
</dbReference>
<dbReference type="Pfam" id="PF00501">
    <property type="entry name" value="AMP-binding"/>
    <property type="match status" value="1"/>
</dbReference>
<dbReference type="PANTHER" id="PTHR45527:SF1">
    <property type="entry name" value="FATTY ACID SYNTHASE"/>
    <property type="match status" value="1"/>
</dbReference>
<dbReference type="RefSeq" id="WP_181584731.1">
    <property type="nucleotide sequence ID" value="NZ_CP059399.1"/>
</dbReference>
<dbReference type="PROSITE" id="PS00455">
    <property type="entry name" value="AMP_BINDING"/>
    <property type="match status" value="1"/>
</dbReference>
<dbReference type="FunFam" id="3.40.50.980:FF:000002">
    <property type="entry name" value="Enterobactin synthetase component F"/>
    <property type="match status" value="1"/>
</dbReference>
<dbReference type="GO" id="GO:0008610">
    <property type="term" value="P:lipid biosynthetic process"/>
    <property type="evidence" value="ECO:0007669"/>
    <property type="project" value="UniProtKB-ARBA"/>
</dbReference>
<feature type="domain" description="Carrier" evidence="4">
    <location>
        <begin position="967"/>
        <end position="1041"/>
    </location>
</feature>
<keyword evidence="3" id="KW-0597">Phosphoprotein</keyword>
<dbReference type="InterPro" id="IPR010071">
    <property type="entry name" value="AA_adenyl_dom"/>
</dbReference>
<evidence type="ECO:0000313" key="5">
    <source>
        <dbReference type="EMBL" id="QLY33567.1"/>
    </source>
</evidence>
<gene>
    <name evidence="5" type="ORF">H0264_16220</name>
</gene>
<evidence type="ECO:0000313" key="6">
    <source>
        <dbReference type="Proteomes" id="UP000515512"/>
    </source>
</evidence>
<dbReference type="GO" id="GO:0031177">
    <property type="term" value="F:phosphopantetheine binding"/>
    <property type="evidence" value="ECO:0007669"/>
    <property type="project" value="TreeGrafter"/>
</dbReference>
<dbReference type="Gene3D" id="1.10.1200.10">
    <property type="entry name" value="ACP-like"/>
    <property type="match status" value="1"/>
</dbReference>
<sequence>MTSTRQVWPLTAPQLGIWNAQRLAPDNPIFNTGQYLDISAEVEVDLFRRAIRHVVADTQALWSRPFERDGRPFQELHPGDPGQVDVPFIDVSEAVDPDVAALEFMRTDLRQPVRLDDGPLFHQAMIRVGDHHYRYYQRAHHLMLDGAGMAAVMRRVVSAYSTLLAGGSAADLTAAEPISLLLDEEFSERTTARRTADLAYWRSEFTDVPDYAGLSGRIATTAPEFLRTTLELTGLDAVIACAHACSVTWPEVLTAAWAAYTHRMTGADDLVLGIPLAAGLGTVAHRVPGMSVRVVPVRLRVHSADTVPELIRGTADQLREAARHRTVGAEELCRALDLGERTRLHGAQVNFLPFFRPPAFPGGSCRMHNLAAGPVDDLSLLVYDREPGRAARIDIDANPALYTAAELTSHARRFHDFLHTFVRAADGSDTVGGLDLLNATEWAALQQEWNQSAHPVPNRTLVDLIQDRVRTSPSDTALIWDDSQLTYSQLNAEANRLAHRLIDLGATADAIVAVGMHRSPRLVIALLAILKAGAAFLPLDPDYPAERLGYMIEDARPVVVLTETTTSLATGHIPTLALDDPAVATDLASRGNENPCTGIEPGHSAYVLYTSGSTGKPKGVVIEHAGIVNRLLWMQSAFGLTTTDRVLQKTPSSFDVSVWEFFWPLFTGAALVLARPGGHREPDYLAREIQRHSVTTIHFVPSMLRAFLEEPTARDCTSLTTVICSGEELSAELCAAFHRTLDAGLHNLYGPTEASIDVTWWECRPDRTENPVPIGHPIWNTRTLVLDPNRRPLPTGVAGELYLGGTGLARGYLRRPDLTAERFVDDPFRPGERLYRTGDRARIRPDGAVEFLGRIDDQIKLRGLRIELGEIETALREVTRCEEVAVVVVTTANGAQTLVGCARTDDHPDPITVRDRLSEWLPAHMVPSHYLWLGRMPLTPSGKLDRRTLAAQAVSTMRGPTADHHTPPRNEIEQRLAHIWATVLERDAVGIDDRLYDLGIDSIVAIRLAGAMRQAGWAAEVHELMRRQTIRGLMDAGAITHKAASAAWETTKPFALLDDSDRHRLSATIVDAYPATQLQLGMIYHTDLDPNRAAFHDVFTYRLALPLDRTILSGLLARMVADHDVLRTSFALAGYSRPLQLVHQRAEPVLAVYDLRHLDDAGQRRAVRLWTEGEKHTPFRWEIPAMLRFAVHDLAAAEFTLSIGFHHSILDGWSFTQLIARLVDDYRRAVLGLPPVAASPTPPAYRDYVAALETAQQDREAHDHWRRVLADQPPTPALTTLPPLRTGPRWTEAELDLGAQASQRLAELARQHGLPVRNICLAMHFRAQAMLSGTDDVTTGVFNHGRLEHPDAERMIGLFLNVQPIRITVPPTEAELYGSVTDALHTAMRYPRYSYASILASAKGIRPDQTAVNFVHFRTLADRLGADGNRVIIETKVFEHTDYSLLVTFVTDPFTEQLTVLFNADGDVIDETRMDEITAVYHRLAVEFLGAPGPLTDLRDEHLENDRAGQILAVVADVYHETTGREPDLESELLDFTPDSITRLRLAAELRSRTGLDLPLRTLLSAAPVRDLVKAAWASTLSERTFDDTL</sequence>
<feature type="domain" description="Carrier" evidence="4">
    <location>
        <begin position="1502"/>
        <end position="1580"/>
    </location>
</feature>
<dbReference type="Gene3D" id="3.30.300.30">
    <property type="match status" value="1"/>
</dbReference>
<reference evidence="5 6" key="1">
    <citation type="submission" date="2020-07" db="EMBL/GenBank/DDBJ databases">
        <authorList>
            <person name="Zhuang K."/>
            <person name="Ran Y."/>
        </authorList>
    </citation>
    <scope>NUCLEOTIDE SEQUENCE [LARGE SCALE GENOMIC DNA]</scope>
    <source>
        <strain evidence="5 6">WCH-YHL-001</strain>
    </source>
</reference>
<dbReference type="SUPFAM" id="SSF56801">
    <property type="entry name" value="Acetyl-CoA synthetase-like"/>
    <property type="match status" value="1"/>
</dbReference>
<dbReference type="Pfam" id="PF00550">
    <property type="entry name" value="PP-binding"/>
    <property type="match status" value="2"/>
</dbReference>
<proteinExistence type="predicted"/>
<dbReference type="Gene3D" id="3.30.559.10">
    <property type="entry name" value="Chloramphenicol acetyltransferase-like domain"/>
    <property type="match status" value="2"/>
</dbReference>
<dbReference type="InterPro" id="IPR001242">
    <property type="entry name" value="Condensation_dom"/>
</dbReference>
<dbReference type="PANTHER" id="PTHR45527">
    <property type="entry name" value="NONRIBOSOMAL PEPTIDE SYNTHETASE"/>
    <property type="match status" value="1"/>
</dbReference>
<dbReference type="InterPro" id="IPR000873">
    <property type="entry name" value="AMP-dep_synth/lig_dom"/>
</dbReference>
<keyword evidence="6" id="KW-1185">Reference proteome</keyword>
<dbReference type="UniPathway" id="UPA00011"/>
<dbReference type="Gene3D" id="3.30.559.30">
    <property type="entry name" value="Nonribosomal peptide synthetase, condensation domain"/>
    <property type="match status" value="2"/>
</dbReference>
<comment type="cofactor">
    <cofactor evidence="1">
        <name>pantetheine 4'-phosphate</name>
        <dbReference type="ChEBI" id="CHEBI:47942"/>
    </cofactor>
</comment>
<dbReference type="InterPro" id="IPR020845">
    <property type="entry name" value="AMP-binding_CS"/>
</dbReference>
<dbReference type="FunFam" id="3.40.50.12780:FF:000012">
    <property type="entry name" value="Non-ribosomal peptide synthetase"/>
    <property type="match status" value="1"/>
</dbReference>
<dbReference type="Proteomes" id="UP000515512">
    <property type="component" value="Chromosome"/>
</dbReference>
<name>A0A7D6ZLL0_9NOCA</name>